<evidence type="ECO:0000256" key="7">
    <source>
        <dbReference type="ARBA" id="ARBA00022989"/>
    </source>
</evidence>
<feature type="transmembrane region" description="Helical" evidence="15">
    <location>
        <begin position="245"/>
        <end position="267"/>
    </location>
</feature>
<dbReference type="CDD" id="cd03505">
    <property type="entry name" value="Delta9-FADS-like"/>
    <property type="match status" value="1"/>
</dbReference>
<evidence type="ECO:0000256" key="1">
    <source>
        <dbReference type="ARBA" id="ARBA00004141"/>
    </source>
</evidence>
<proteinExistence type="inferred from homology"/>
<evidence type="ECO:0000256" key="8">
    <source>
        <dbReference type="ARBA" id="ARBA00023002"/>
    </source>
</evidence>
<dbReference type="Gramene" id="Kaladp0266s0029.1.v1.1">
    <property type="protein sequence ID" value="Kaladp0266s0029.1.v1.1.CDS.1"/>
    <property type="gene ID" value="Kaladp0266s0029.v1.1"/>
</dbReference>
<keyword evidence="10" id="KW-0443">Lipid metabolism</keyword>
<evidence type="ECO:0000259" key="16">
    <source>
        <dbReference type="Pfam" id="PF00487"/>
    </source>
</evidence>
<comment type="domain">
    <text evidence="13">The histidine box domains are involved in binding the catalytic metal ions.</text>
</comment>
<organism evidence="17 18">
    <name type="scientific">Kalanchoe fedtschenkoi</name>
    <name type="common">Lavender scallops</name>
    <name type="synonym">South American air plant</name>
    <dbReference type="NCBI Taxonomy" id="63787"/>
    <lineage>
        <taxon>Eukaryota</taxon>
        <taxon>Viridiplantae</taxon>
        <taxon>Streptophyta</taxon>
        <taxon>Embryophyta</taxon>
        <taxon>Tracheophyta</taxon>
        <taxon>Spermatophyta</taxon>
        <taxon>Magnoliopsida</taxon>
        <taxon>eudicotyledons</taxon>
        <taxon>Gunneridae</taxon>
        <taxon>Pentapetalae</taxon>
        <taxon>Saxifragales</taxon>
        <taxon>Crassulaceae</taxon>
        <taxon>Kalanchoe</taxon>
    </lineage>
</organism>
<keyword evidence="11 15" id="KW-0472">Membrane</keyword>
<feature type="transmembrane region" description="Helical" evidence="15">
    <location>
        <begin position="127"/>
        <end position="147"/>
    </location>
</feature>
<dbReference type="PRINTS" id="PR00075">
    <property type="entry name" value="FACDDSATRASE"/>
</dbReference>
<evidence type="ECO:0000256" key="13">
    <source>
        <dbReference type="RuleBase" id="RU000581"/>
    </source>
</evidence>
<dbReference type="AlphaFoldDB" id="A0A7N0V7Q5"/>
<keyword evidence="6" id="KW-0276">Fatty acid metabolism</keyword>
<evidence type="ECO:0000256" key="5">
    <source>
        <dbReference type="ARBA" id="ARBA00022692"/>
    </source>
</evidence>
<comment type="subcellular location">
    <subcellularLocation>
        <location evidence="1">Membrane</location>
        <topology evidence="1">Multi-pass membrane protein</topology>
    </subcellularLocation>
</comment>
<dbReference type="PANTHER" id="PTHR11351:SF31">
    <property type="entry name" value="DESATURASE 1, ISOFORM A-RELATED"/>
    <property type="match status" value="1"/>
</dbReference>
<keyword evidence="9" id="KW-0408">Iron</keyword>
<dbReference type="InterPro" id="IPR005804">
    <property type="entry name" value="FA_desaturase_dom"/>
</dbReference>
<dbReference type="GO" id="GO:0016717">
    <property type="term" value="F:oxidoreductase activity, acting on paired donors, with oxidation of a pair of donors resulting in the reduction of molecular oxygen to two molecules of water"/>
    <property type="evidence" value="ECO:0007669"/>
    <property type="project" value="InterPro"/>
</dbReference>
<evidence type="ECO:0000313" key="18">
    <source>
        <dbReference type="Proteomes" id="UP000594263"/>
    </source>
</evidence>
<evidence type="ECO:0000256" key="11">
    <source>
        <dbReference type="ARBA" id="ARBA00023136"/>
    </source>
</evidence>
<evidence type="ECO:0000256" key="10">
    <source>
        <dbReference type="ARBA" id="ARBA00023098"/>
    </source>
</evidence>
<dbReference type="InterPro" id="IPR015876">
    <property type="entry name" value="Acyl-CoA_DS"/>
</dbReference>
<accession>A0A7N0V7Q5</accession>
<keyword evidence="4 13" id="KW-0444">Lipid biosynthesis</keyword>
<evidence type="ECO:0000256" key="4">
    <source>
        <dbReference type="ARBA" id="ARBA00022516"/>
    </source>
</evidence>
<feature type="domain" description="Fatty acid desaturase" evidence="16">
    <location>
        <begin position="129"/>
        <end position="342"/>
    </location>
</feature>
<evidence type="ECO:0000256" key="15">
    <source>
        <dbReference type="SAM" id="Phobius"/>
    </source>
</evidence>
<evidence type="ECO:0000256" key="12">
    <source>
        <dbReference type="ARBA" id="ARBA00023160"/>
    </source>
</evidence>
<keyword evidence="8 13" id="KW-0560">Oxidoreductase</keyword>
<evidence type="ECO:0000256" key="14">
    <source>
        <dbReference type="SAM" id="MobiDB-lite"/>
    </source>
</evidence>
<feature type="transmembrane region" description="Helical" evidence="15">
    <location>
        <begin position="103"/>
        <end position="121"/>
    </location>
</feature>
<dbReference type="OMA" id="NSACHMW"/>
<keyword evidence="18" id="KW-1185">Reference proteome</keyword>
<evidence type="ECO:0000313" key="17">
    <source>
        <dbReference type="EnsemblPlants" id="Kaladp0266s0029.1.v1.1.CDS.1"/>
    </source>
</evidence>
<dbReference type="Proteomes" id="UP000594263">
    <property type="component" value="Unplaced"/>
</dbReference>
<protein>
    <recommendedName>
        <fullName evidence="16">Fatty acid desaturase domain-containing protein</fullName>
    </recommendedName>
</protein>
<comment type="pathway">
    <text evidence="2">Lipid metabolism.</text>
</comment>
<keyword evidence="12 13" id="KW-0275">Fatty acid biosynthesis</keyword>
<evidence type="ECO:0000256" key="2">
    <source>
        <dbReference type="ARBA" id="ARBA00005189"/>
    </source>
</evidence>
<name>A0A7N0V7Q5_KALFE</name>
<feature type="region of interest" description="Disordered" evidence="14">
    <location>
        <begin position="29"/>
        <end position="52"/>
    </location>
</feature>
<dbReference type="PANTHER" id="PTHR11351">
    <property type="entry name" value="ACYL-COA DESATURASE"/>
    <property type="match status" value="1"/>
</dbReference>
<evidence type="ECO:0000256" key="9">
    <source>
        <dbReference type="ARBA" id="ARBA00023004"/>
    </source>
</evidence>
<comment type="similarity">
    <text evidence="3 13">Belongs to the fatty acid desaturase type 1 family.</text>
</comment>
<dbReference type="EnsemblPlants" id="Kaladp0266s0029.1.v1.1">
    <property type="protein sequence ID" value="Kaladp0266s0029.1.v1.1.CDS.1"/>
    <property type="gene ID" value="Kaladp0266s0029.v1.1"/>
</dbReference>
<keyword evidence="7 15" id="KW-1133">Transmembrane helix</keyword>
<keyword evidence="5 13" id="KW-0812">Transmembrane</keyword>
<feature type="transmembrane region" description="Helical" evidence="15">
    <location>
        <begin position="273"/>
        <end position="291"/>
    </location>
</feature>
<dbReference type="Pfam" id="PF00487">
    <property type="entry name" value="FA_desaturase"/>
    <property type="match status" value="1"/>
</dbReference>
<sequence length="375" mass="43068">MSSMASTVMQSPILKSPHLRLTHRPPLVRHVTSPTHANGGLMPSVKHVASSHSGDGQMLRARHVAAALHTDDRMTVAYPAPELAKEIRKPRPFWVREWTLNDVVRIVFFTAIHLMCLLAPFQFTWPAFYTFVALYFVTGLFGITLGYHRCLTHRSFDLPKWLEYTCAYFGVLAGQGNPIDWVSTHRYHHQFADLENDPHSPNEGFWFSHMKWAFDRTYLTAKCGEPDNVSDLTKQPFYRFIESTYYIHVFGQIAVLYAIGGLPFVIWGAAMRYVWVTHITLCVGSVCHIWGNRVWNTSCNSKNNWWVGILAFGEGWQNNHHAFEWSARQGLEWWQIDMTYGVIRVLQALGLATDVKLPTEQQKKRMALENSLNLS</sequence>
<dbReference type="GO" id="GO:0005789">
    <property type="term" value="C:endoplasmic reticulum membrane"/>
    <property type="evidence" value="ECO:0007669"/>
    <property type="project" value="TreeGrafter"/>
</dbReference>
<comment type="cofactor">
    <cofactor evidence="13">
        <name>Fe(2+)</name>
        <dbReference type="ChEBI" id="CHEBI:29033"/>
    </cofactor>
</comment>
<dbReference type="GO" id="GO:0042761">
    <property type="term" value="P:very long-chain fatty acid biosynthetic process"/>
    <property type="evidence" value="ECO:0007669"/>
    <property type="project" value="TreeGrafter"/>
</dbReference>
<reference evidence="17" key="1">
    <citation type="submission" date="2021-01" db="UniProtKB">
        <authorList>
            <consortium name="EnsemblPlants"/>
        </authorList>
    </citation>
    <scope>IDENTIFICATION</scope>
</reference>
<evidence type="ECO:0000256" key="3">
    <source>
        <dbReference type="ARBA" id="ARBA00009295"/>
    </source>
</evidence>
<evidence type="ECO:0000256" key="6">
    <source>
        <dbReference type="ARBA" id="ARBA00022832"/>
    </source>
</evidence>